<dbReference type="Proteomes" id="UP000234881">
    <property type="component" value="Unassembled WGS sequence"/>
</dbReference>
<dbReference type="Pfam" id="PF00072">
    <property type="entry name" value="Response_reg"/>
    <property type="match status" value="1"/>
</dbReference>
<evidence type="ECO:0000259" key="7">
    <source>
        <dbReference type="PROSITE" id="PS50110"/>
    </source>
</evidence>
<evidence type="ECO:0000256" key="1">
    <source>
        <dbReference type="ARBA" id="ARBA00022553"/>
    </source>
</evidence>
<dbReference type="InterPro" id="IPR050595">
    <property type="entry name" value="Bact_response_regulator"/>
</dbReference>
<sequence length="125" mass="13388">MTKSVLVVDDEASISFALEHLMKSEGYNVTTANDGNKAIEQATTSRPDVILLDVSLPGRDGFDVCQTIHSAPTTCDVKIIMMSAHSRDIEIEKGMALGASAYLTKPFSMGMVAQTVRDVLAGDHS</sequence>
<dbReference type="InterPro" id="IPR001789">
    <property type="entry name" value="Sig_transdc_resp-reg_receiver"/>
</dbReference>
<keyword evidence="5" id="KW-0804">Transcription</keyword>
<dbReference type="OrthoDB" id="9801602at2"/>
<name>A0A2N5XME9_9HYPH</name>
<evidence type="ECO:0000313" key="9">
    <source>
        <dbReference type="Proteomes" id="UP000234881"/>
    </source>
</evidence>
<protein>
    <submittedName>
        <fullName evidence="8">Two-component system response regulator</fullName>
    </submittedName>
</protein>
<dbReference type="AlphaFoldDB" id="A0A2N5XME9"/>
<evidence type="ECO:0000256" key="3">
    <source>
        <dbReference type="ARBA" id="ARBA00023015"/>
    </source>
</evidence>
<proteinExistence type="predicted"/>
<dbReference type="InterPro" id="IPR011006">
    <property type="entry name" value="CheY-like_superfamily"/>
</dbReference>
<dbReference type="SUPFAM" id="SSF52172">
    <property type="entry name" value="CheY-like"/>
    <property type="match status" value="1"/>
</dbReference>
<comment type="caution">
    <text evidence="8">The sequence shown here is derived from an EMBL/GenBank/DDBJ whole genome shotgun (WGS) entry which is preliminary data.</text>
</comment>
<keyword evidence="9" id="KW-1185">Reference proteome</keyword>
<feature type="modified residue" description="4-aspartylphosphate" evidence="6">
    <location>
        <position position="53"/>
    </location>
</feature>
<evidence type="ECO:0000256" key="2">
    <source>
        <dbReference type="ARBA" id="ARBA00023012"/>
    </source>
</evidence>
<dbReference type="GO" id="GO:0000160">
    <property type="term" value="P:phosphorelay signal transduction system"/>
    <property type="evidence" value="ECO:0007669"/>
    <property type="project" value="UniProtKB-KW"/>
</dbReference>
<feature type="domain" description="Response regulatory" evidence="7">
    <location>
        <begin position="4"/>
        <end position="120"/>
    </location>
</feature>
<keyword evidence="3" id="KW-0805">Transcription regulation</keyword>
<organism evidence="8 9">
    <name type="scientific">Cohaesibacter celericrescens</name>
    <dbReference type="NCBI Taxonomy" id="2067669"/>
    <lineage>
        <taxon>Bacteria</taxon>
        <taxon>Pseudomonadati</taxon>
        <taxon>Pseudomonadota</taxon>
        <taxon>Alphaproteobacteria</taxon>
        <taxon>Hyphomicrobiales</taxon>
        <taxon>Cohaesibacteraceae</taxon>
    </lineage>
</organism>
<accession>A0A2N5XME9</accession>
<gene>
    <name evidence="8" type="ORF">C0081_18385</name>
</gene>
<evidence type="ECO:0000313" key="8">
    <source>
        <dbReference type="EMBL" id="PLW75620.1"/>
    </source>
</evidence>
<dbReference type="GO" id="GO:0003677">
    <property type="term" value="F:DNA binding"/>
    <property type="evidence" value="ECO:0007669"/>
    <property type="project" value="UniProtKB-KW"/>
</dbReference>
<keyword evidence="2" id="KW-0902">Two-component regulatory system</keyword>
<dbReference type="SMART" id="SM00448">
    <property type="entry name" value="REC"/>
    <property type="match status" value="1"/>
</dbReference>
<keyword evidence="1 6" id="KW-0597">Phosphoprotein</keyword>
<reference evidence="8 9" key="1">
    <citation type="submission" date="2018-01" db="EMBL/GenBank/DDBJ databases">
        <title>The draft genome sequence of Cohaesibacter sp. H1304.</title>
        <authorList>
            <person name="Wang N.-N."/>
            <person name="Du Z.-J."/>
        </authorList>
    </citation>
    <scope>NUCLEOTIDE SEQUENCE [LARGE SCALE GENOMIC DNA]</scope>
    <source>
        <strain evidence="8 9">H1304</strain>
    </source>
</reference>
<dbReference type="PROSITE" id="PS50110">
    <property type="entry name" value="RESPONSE_REGULATORY"/>
    <property type="match status" value="1"/>
</dbReference>
<dbReference type="RefSeq" id="WP_101535322.1">
    <property type="nucleotide sequence ID" value="NZ_JBFHIU010000093.1"/>
</dbReference>
<evidence type="ECO:0000256" key="5">
    <source>
        <dbReference type="ARBA" id="ARBA00023163"/>
    </source>
</evidence>
<dbReference type="CDD" id="cd17574">
    <property type="entry name" value="REC_OmpR"/>
    <property type="match status" value="1"/>
</dbReference>
<evidence type="ECO:0000256" key="4">
    <source>
        <dbReference type="ARBA" id="ARBA00023125"/>
    </source>
</evidence>
<dbReference type="EMBL" id="PKUQ01000047">
    <property type="protein sequence ID" value="PLW75620.1"/>
    <property type="molecule type" value="Genomic_DNA"/>
</dbReference>
<dbReference type="PANTHER" id="PTHR44591:SF3">
    <property type="entry name" value="RESPONSE REGULATORY DOMAIN-CONTAINING PROTEIN"/>
    <property type="match status" value="1"/>
</dbReference>
<dbReference type="FunFam" id="3.40.50.2300:FF:000001">
    <property type="entry name" value="DNA-binding response regulator PhoB"/>
    <property type="match status" value="1"/>
</dbReference>
<keyword evidence="4" id="KW-0238">DNA-binding</keyword>
<evidence type="ECO:0000256" key="6">
    <source>
        <dbReference type="PROSITE-ProRule" id="PRU00169"/>
    </source>
</evidence>
<dbReference type="PANTHER" id="PTHR44591">
    <property type="entry name" value="STRESS RESPONSE REGULATOR PROTEIN 1"/>
    <property type="match status" value="1"/>
</dbReference>
<dbReference type="Gene3D" id="3.40.50.2300">
    <property type="match status" value="1"/>
</dbReference>